<protein>
    <submittedName>
        <fullName evidence="1">Uncharacterized protein</fullName>
    </submittedName>
</protein>
<evidence type="ECO:0000313" key="2">
    <source>
        <dbReference type="Proteomes" id="UP000827986"/>
    </source>
</evidence>
<gene>
    <name evidence="1" type="ORF">KIL84_007301</name>
</gene>
<comment type="caution">
    <text evidence="1">The sequence shown here is derived from an EMBL/GenBank/DDBJ whole genome shotgun (WGS) entry which is preliminary data.</text>
</comment>
<dbReference type="EMBL" id="JAHDVG010000483">
    <property type="protein sequence ID" value="KAH1171683.1"/>
    <property type="molecule type" value="Genomic_DNA"/>
</dbReference>
<organism evidence="1 2">
    <name type="scientific">Mauremys mutica</name>
    <name type="common">yellowpond turtle</name>
    <dbReference type="NCBI Taxonomy" id="74926"/>
    <lineage>
        <taxon>Eukaryota</taxon>
        <taxon>Metazoa</taxon>
        <taxon>Chordata</taxon>
        <taxon>Craniata</taxon>
        <taxon>Vertebrata</taxon>
        <taxon>Euteleostomi</taxon>
        <taxon>Archelosauria</taxon>
        <taxon>Testudinata</taxon>
        <taxon>Testudines</taxon>
        <taxon>Cryptodira</taxon>
        <taxon>Durocryptodira</taxon>
        <taxon>Testudinoidea</taxon>
        <taxon>Geoemydidae</taxon>
        <taxon>Geoemydinae</taxon>
        <taxon>Mauremys</taxon>
    </lineage>
</organism>
<name>A0A9D3X2F5_9SAUR</name>
<dbReference type="AlphaFoldDB" id="A0A9D3X2F5"/>
<reference evidence="1" key="1">
    <citation type="submission" date="2021-09" db="EMBL/GenBank/DDBJ databases">
        <title>The genome of Mauremys mutica provides insights into the evolution of semi-aquatic lifestyle.</title>
        <authorList>
            <person name="Gong S."/>
            <person name="Gao Y."/>
        </authorList>
    </citation>
    <scope>NUCLEOTIDE SEQUENCE</scope>
    <source>
        <strain evidence="1">MM-2020</strain>
        <tissue evidence="1">Muscle</tissue>
    </source>
</reference>
<sequence length="134" mass="15182">MSEDVLVLSDMLELLSKLEWNQLAVVLGEMLLHGFFSLKLTPRRTYSICRPKRSCSVNCSYKGYLGSLERTVHLIRQHGGVRKVFDREGRSRDRSPTRPLVATDEPNIISLYLATFQGSFMNGLIEASLASAYR</sequence>
<proteinExistence type="predicted"/>
<evidence type="ECO:0000313" key="1">
    <source>
        <dbReference type="EMBL" id="KAH1171683.1"/>
    </source>
</evidence>
<dbReference type="Proteomes" id="UP000827986">
    <property type="component" value="Unassembled WGS sequence"/>
</dbReference>
<keyword evidence="2" id="KW-1185">Reference proteome</keyword>
<accession>A0A9D3X2F5</accession>